<evidence type="ECO:0000313" key="1">
    <source>
        <dbReference type="EMBL" id="MEB3428520.1"/>
    </source>
</evidence>
<proteinExistence type="predicted"/>
<dbReference type="EMBL" id="JAYKOT010000001">
    <property type="protein sequence ID" value="MEB3428520.1"/>
    <property type="molecule type" value="Genomic_DNA"/>
</dbReference>
<reference evidence="1 2" key="1">
    <citation type="submission" date="2024-01" db="EMBL/GenBank/DDBJ databases">
        <title>Complete genome sequence of Citroniella saccharovorans strain M6.X9, isolated from human fecal sample.</title>
        <authorList>
            <person name="Cheng G."/>
            <person name="Westerholm M."/>
            <person name="Schnurer A."/>
        </authorList>
    </citation>
    <scope>NUCLEOTIDE SEQUENCE [LARGE SCALE GENOMIC DNA]</scope>
    <source>
        <strain evidence="1 2">DSM 29873</strain>
    </source>
</reference>
<name>A0AAW9MVC4_9FIRM</name>
<comment type="caution">
    <text evidence="1">The sequence shown here is derived from an EMBL/GenBank/DDBJ whole genome shotgun (WGS) entry which is preliminary data.</text>
</comment>
<gene>
    <name evidence="1" type="ORF">VLK81_00420</name>
</gene>
<evidence type="ECO:0000313" key="2">
    <source>
        <dbReference type="Proteomes" id="UP001357733"/>
    </source>
</evidence>
<accession>A0AAW9MVC4</accession>
<dbReference type="AlphaFoldDB" id="A0AAW9MVC4"/>
<sequence length="51" mass="5564">MKKILALLLVVATLLTGFAPLNKNIDLAASKPGYDWDVFIFILGDNPTSLM</sequence>
<protein>
    <submittedName>
        <fullName evidence="1">Uncharacterized protein</fullName>
    </submittedName>
</protein>
<keyword evidence="2" id="KW-1185">Reference proteome</keyword>
<dbReference type="RefSeq" id="WP_324618604.1">
    <property type="nucleotide sequence ID" value="NZ_JAYKOT010000001.1"/>
</dbReference>
<dbReference type="Proteomes" id="UP001357733">
    <property type="component" value="Unassembled WGS sequence"/>
</dbReference>
<organism evidence="1 2">
    <name type="scientific">Citroniella saccharovorans</name>
    <dbReference type="NCBI Taxonomy" id="2053367"/>
    <lineage>
        <taxon>Bacteria</taxon>
        <taxon>Bacillati</taxon>
        <taxon>Bacillota</taxon>
        <taxon>Tissierellia</taxon>
        <taxon>Tissierellales</taxon>
        <taxon>Peptoniphilaceae</taxon>
        <taxon>Citroniella</taxon>
    </lineage>
</organism>